<sequence>MNLSAVILTKNEEQNIQACLEALDFVDEKVVIDDFSNDKTLDIAQRLGARVFKKHLNGDFARQRNYGLEKANGRWALFVDADERVIAGLKEEILRAIRNINVVGYRVIRRDFMFGKGLKYGEFTKRGPFGNASILRLGRKGAGSWTRRVHEYWDIRGRVKNLKAPLFHYPHPTLKEFIESINYFSSLHAKTLVAEGKRPNLLKVVVWPVGKFIYNMVFRLGFLDGAEGFVVAFIMSFNSFLGWAKAWINQKYLP</sequence>
<evidence type="ECO:0000313" key="3">
    <source>
        <dbReference type="EMBL" id="OGM01875.1"/>
    </source>
</evidence>
<dbReference type="Gene3D" id="3.90.550.10">
    <property type="entry name" value="Spore Coat Polysaccharide Biosynthesis Protein SpsA, Chain A"/>
    <property type="match status" value="1"/>
</dbReference>
<dbReference type="InterPro" id="IPR001173">
    <property type="entry name" value="Glyco_trans_2-like"/>
</dbReference>
<organism evidence="3 4">
    <name type="scientific">Candidatus Woesebacteria bacterium GWA1_41_8</name>
    <dbReference type="NCBI Taxonomy" id="1802471"/>
    <lineage>
        <taxon>Bacteria</taxon>
        <taxon>Candidatus Woeseibacteriota</taxon>
    </lineage>
</organism>
<dbReference type="AlphaFoldDB" id="A0A1F7WII3"/>
<feature type="transmembrane region" description="Helical" evidence="1">
    <location>
        <begin position="228"/>
        <end position="248"/>
    </location>
</feature>
<feature type="domain" description="Glycosyltransferase 2-like" evidence="2">
    <location>
        <begin position="4"/>
        <end position="112"/>
    </location>
</feature>
<keyword evidence="1" id="KW-1133">Transmembrane helix</keyword>
<dbReference type="CDD" id="cd02511">
    <property type="entry name" value="Beta4Glucosyltransferase"/>
    <property type="match status" value="1"/>
</dbReference>
<dbReference type="Proteomes" id="UP000176198">
    <property type="component" value="Unassembled WGS sequence"/>
</dbReference>
<evidence type="ECO:0000259" key="2">
    <source>
        <dbReference type="Pfam" id="PF00535"/>
    </source>
</evidence>
<proteinExistence type="predicted"/>
<dbReference type="InterPro" id="IPR029044">
    <property type="entry name" value="Nucleotide-diphossugar_trans"/>
</dbReference>
<comment type="caution">
    <text evidence="3">The sequence shown here is derived from an EMBL/GenBank/DDBJ whole genome shotgun (WGS) entry which is preliminary data.</text>
</comment>
<dbReference type="PANTHER" id="PTHR43630:SF2">
    <property type="entry name" value="GLYCOSYLTRANSFERASE"/>
    <property type="match status" value="1"/>
</dbReference>
<evidence type="ECO:0000313" key="4">
    <source>
        <dbReference type="Proteomes" id="UP000176198"/>
    </source>
</evidence>
<dbReference type="EMBL" id="MGFJ01000036">
    <property type="protein sequence ID" value="OGM01875.1"/>
    <property type="molecule type" value="Genomic_DNA"/>
</dbReference>
<dbReference type="SUPFAM" id="SSF53448">
    <property type="entry name" value="Nucleotide-diphospho-sugar transferases"/>
    <property type="match status" value="1"/>
</dbReference>
<evidence type="ECO:0000256" key="1">
    <source>
        <dbReference type="SAM" id="Phobius"/>
    </source>
</evidence>
<dbReference type="PANTHER" id="PTHR43630">
    <property type="entry name" value="POLY-BETA-1,6-N-ACETYL-D-GLUCOSAMINE SYNTHASE"/>
    <property type="match status" value="1"/>
</dbReference>
<gene>
    <name evidence="3" type="ORF">A2115_00290</name>
</gene>
<reference evidence="3 4" key="1">
    <citation type="journal article" date="2016" name="Nat. Commun.">
        <title>Thousands of microbial genomes shed light on interconnected biogeochemical processes in an aquifer system.</title>
        <authorList>
            <person name="Anantharaman K."/>
            <person name="Brown C.T."/>
            <person name="Hug L.A."/>
            <person name="Sharon I."/>
            <person name="Castelle C.J."/>
            <person name="Probst A.J."/>
            <person name="Thomas B.C."/>
            <person name="Singh A."/>
            <person name="Wilkins M.J."/>
            <person name="Karaoz U."/>
            <person name="Brodie E.L."/>
            <person name="Williams K.H."/>
            <person name="Hubbard S.S."/>
            <person name="Banfield J.F."/>
        </authorList>
    </citation>
    <scope>NUCLEOTIDE SEQUENCE [LARGE SCALE GENOMIC DNA]</scope>
</reference>
<name>A0A1F7WII3_9BACT</name>
<keyword evidence="1" id="KW-0812">Transmembrane</keyword>
<dbReference type="Pfam" id="PF00535">
    <property type="entry name" value="Glycos_transf_2"/>
    <property type="match status" value="1"/>
</dbReference>
<keyword evidence="1" id="KW-0472">Membrane</keyword>
<protein>
    <recommendedName>
        <fullName evidence="2">Glycosyltransferase 2-like domain-containing protein</fullName>
    </recommendedName>
</protein>
<accession>A0A1F7WII3</accession>
<dbReference type="STRING" id="1802471.A2115_00290"/>